<reference evidence="5" key="1">
    <citation type="submission" date="2015-11" db="EMBL/GenBank/DDBJ databases">
        <authorList>
            <person name="Dugat-Bony E."/>
        </authorList>
    </citation>
    <scope>NUCLEOTIDE SEQUENCE [LARGE SCALE GENOMIC DNA]</scope>
    <source>
        <strain evidence="5">Mu292</strain>
    </source>
</reference>
<dbReference type="InterPro" id="IPR052901">
    <property type="entry name" value="Bact_TGase-like"/>
</dbReference>
<evidence type="ECO:0000259" key="3">
    <source>
        <dbReference type="SMART" id="SM00460"/>
    </source>
</evidence>
<name>A0A0X2NQC8_9CORY</name>
<dbReference type="Gene3D" id="3.10.620.30">
    <property type="match status" value="1"/>
</dbReference>
<keyword evidence="2" id="KW-0812">Transmembrane</keyword>
<accession>A0A0X2NQC8</accession>
<feature type="transmembrane region" description="Helical" evidence="2">
    <location>
        <begin position="72"/>
        <end position="91"/>
    </location>
</feature>
<dbReference type="SUPFAM" id="SSF54001">
    <property type="entry name" value="Cysteine proteinases"/>
    <property type="match status" value="1"/>
</dbReference>
<dbReference type="EMBL" id="FAUH01000017">
    <property type="protein sequence ID" value="CUU66998.1"/>
    <property type="molecule type" value="Genomic_DNA"/>
</dbReference>
<keyword evidence="5" id="KW-1185">Reference proteome</keyword>
<feature type="transmembrane region" description="Helical" evidence="2">
    <location>
        <begin position="129"/>
        <end position="148"/>
    </location>
</feature>
<feature type="transmembrane region" description="Helical" evidence="2">
    <location>
        <begin position="621"/>
        <end position="643"/>
    </location>
</feature>
<feature type="transmembrane region" description="Helical" evidence="2">
    <location>
        <begin position="200"/>
        <end position="218"/>
    </location>
</feature>
<dbReference type="Pfam" id="PF11992">
    <property type="entry name" value="TgpA_N"/>
    <property type="match status" value="1"/>
</dbReference>
<dbReference type="PANTHER" id="PTHR42736:SF1">
    <property type="entry name" value="PROTEIN-GLUTAMINE GAMMA-GLUTAMYLTRANSFERASE"/>
    <property type="match status" value="1"/>
</dbReference>
<evidence type="ECO:0000313" key="5">
    <source>
        <dbReference type="Proteomes" id="UP000182498"/>
    </source>
</evidence>
<evidence type="ECO:0000256" key="2">
    <source>
        <dbReference type="SAM" id="Phobius"/>
    </source>
</evidence>
<feature type="compositionally biased region" description="Acidic residues" evidence="1">
    <location>
        <begin position="597"/>
        <end position="613"/>
    </location>
</feature>
<proteinExistence type="predicted"/>
<dbReference type="Proteomes" id="UP000182498">
    <property type="component" value="Unassembled WGS sequence"/>
</dbReference>
<dbReference type="OrthoDB" id="9804023at2"/>
<evidence type="ECO:0000256" key="1">
    <source>
        <dbReference type="SAM" id="MobiDB-lite"/>
    </source>
</evidence>
<dbReference type="InterPro" id="IPR002931">
    <property type="entry name" value="Transglutaminase-like"/>
</dbReference>
<dbReference type="PANTHER" id="PTHR42736">
    <property type="entry name" value="PROTEIN-GLUTAMINE GAMMA-GLUTAMYLTRANSFERASE"/>
    <property type="match status" value="1"/>
</dbReference>
<sequence>MSAPTSAPTRSFRPRLLMAGVLITLLCAVVLQSMDLIFHVGAWQRQILLIFGVTVLPATAVAAVLPPRRETLALVSGALAGAGTWLALFLGTGRAGEWLRRPVDMFDRAAQIVNTAATPFDPTGPVSDLLLLMGLMLGIAAASLLVGVGAPFATGGFLSLLLLAPVAATGVVVDRPLIIAAGVLLVLLAWTAAPRISLPGLTMAALAGVIAVGVVAAMPDATDRVWNPAVVKSPVNSTVPDVTVSLAEDLQKRSGSTVFSFETETPGAHYFTLATLADFDGGRWTPREDAADISLDEPRSAQVPPGLESTTVTMDGLRSEWLPLPQSAYRVVPPDEHRNDFDPGKWTWMTDSATAKASTAVTRDGDLYTVESVPLVSSRLGDVDLSALAASGVDTGAIDQASYLELPGEVPASLRDAATEAAGGATDRIQAGYALENWFRTGGFRYDDSVPYDPGADPDSPYSVMESLLTQRAGFCVHYASTFIVMARELGIPTRMAVGYAARSNADGPTNVKARELHAWPEILVDGVGWVAFEPTPGGPGGMDVPAEGQPAGESPAQETPEPPEPSEQPPAESETPTETPEPTEPSESSEIPQSEEMPEDPESPEVDEDDAADSGFTVPLPVLVAAGVILLLLVPALVRWLVGRWRRRGITSGDHPAQDAWSETTAKATDLGLSPAVADLRARTPEAWAEQLGGEQVQALASAASAERFGGRDYSDSREELRGLLDGAVEDLAGRGGRAARVLAVLVPRSLFRSFFRRHR</sequence>
<evidence type="ECO:0000313" key="4">
    <source>
        <dbReference type="EMBL" id="CUU66998.1"/>
    </source>
</evidence>
<feature type="compositionally biased region" description="Low complexity" evidence="1">
    <location>
        <begin position="570"/>
        <end position="596"/>
    </location>
</feature>
<protein>
    <submittedName>
        <fullName evidence="4">Transglutaminase-like superfamily</fullName>
    </submittedName>
</protein>
<feature type="transmembrane region" description="Helical" evidence="2">
    <location>
        <begin position="46"/>
        <end position="65"/>
    </location>
</feature>
<feature type="region of interest" description="Disordered" evidence="1">
    <location>
        <begin position="534"/>
        <end position="614"/>
    </location>
</feature>
<gene>
    <name evidence="4" type="ORF">CVAR292_02351</name>
</gene>
<dbReference type="AlphaFoldDB" id="A0A0X2NQC8"/>
<feature type="domain" description="Transglutaminase-like" evidence="3">
    <location>
        <begin position="468"/>
        <end position="537"/>
    </location>
</feature>
<feature type="transmembrane region" description="Helical" evidence="2">
    <location>
        <begin position="177"/>
        <end position="193"/>
    </location>
</feature>
<keyword evidence="2" id="KW-1133">Transmembrane helix</keyword>
<dbReference type="SMART" id="SM00460">
    <property type="entry name" value="TGc"/>
    <property type="match status" value="1"/>
</dbReference>
<keyword evidence="2" id="KW-0472">Membrane</keyword>
<dbReference type="InterPro" id="IPR021878">
    <property type="entry name" value="TgpA_N"/>
</dbReference>
<dbReference type="Pfam" id="PF01841">
    <property type="entry name" value="Transglut_core"/>
    <property type="match status" value="1"/>
</dbReference>
<dbReference type="InterPro" id="IPR038765">
    <property type="entry name" value="Papain-like_cys_pep_sf"/>
</dbReference>
<organism evidence="4 5">
    <name type="scientific">Corynebacterium variabile</name>
    <dbReference type="NCBI Taxonomy" id="1727"/>
    <lineage>
        <taxon>Bacteria</taxon>
        <taxon>Bacillati</taxon>
        <taxon>Actinomycetota</taxon>
        <taxon>Actinomycetes</taxon>
        <taxon>Mycobacteriales</taxon>
        <taxon>Corynebacteriaceae</taxon>
        <taxon>Corynebacterium</taxon>
    </lineage>
</organism>
<dbReference type="RefSeq" id="WP_141657102.1">
    <property type="nucleotide sequence ID" value="NZ_FAUH01000017.1"/>
</dbReference>
<feature type="transmembrane region" description="Helical" evidence="2">
    <location>
        <begin position="16"/>
        <end position="34"/>
    </location>
</feature>